<comment type="catalytic activity">
    <reaction evidence="7 8">
        <text>a 2'-deoxycytidine in DNA + S-adenosyl-L-methionine = an N(4)-methyl-2'-deoxycytidine in DNA + S-adenosyl-L-homocysteine + H(+)</text>
        <dbReference type="Rhea" id="RHEA:16857"/>
        <dbReference type="Rhea" id="RHEA-COMP:11369"/>
        <dbReference type="Rhea" id="RHEA-COMP:13674"/>
        <dbReference type="ChEBI" id="CHEBI:15378"/>
        <dbReference type="ChEBI" id="CHEBI:57856"/>
        <dbReference type="ChEBI" id="CHEBI:59789"/>
        <dbReference type="ChEBI" id="CHEBI:85452"/>
        <dbReference type="ChEBI" id="CHEBI:137933"/>
        <dbReference type="EC" id="2.1.1.113"/>
    </reaction>
</comment>
<gene>
    <name evidence="10" type="ORF">CUN85_12020</name>
</gene>
<dbReference type="GO" id="GO:0032259">
    <property type="term" value="P:methylation"/>
    <property type="evidence" value="ECO:0007669"/>
    <property type="project" value="UniProtKB-KW"/>
</dbReference>
<dbReference type="OrthoDB" id="38200at2157"/>
<keyword evidence="3 10" id="KW-0808">Transferase</keyword>
<protein>
    <recommendedName>
        <fullName evidence="8">Type II methyltransferase</fullName>
        <ecNumber evidence="8">2.1.1.113</ecNumber>
    </recommendedName>
    <alternativeName>
        <fullName evidence="8">N-4 cytosine-specific methyltransferase</fullName>
    </alternativeName>
</protein>
<evidence type="ECO:0000256" key="6">
    <source>
        <dbReference type="ARBA" id="ARBA00023125"/>
    </source>
</evidence>
<dbReference type="SUPFAM" id="SSF53335">
    <property type="entry name" value="S-adenosyl-L-methionine-dependent methyltransferases"/>
    <property type="match status" value="1"/>
</dbReference>
<dbReference type="AlphaFoldDB" id="A0A4E0QX45"/>
<comment type="similarity">
    <text evidence="1">Belongs to the N(4)/N(6)-methyltransferase family. N(4) subfamily.</text>
</comment>
<dbReference type="PRINTS" id="PR00508">
    <property type="entry name" value="S21N4MTFRASE"/>
</dbReference>
<keyword evidence="6" id="KW-0238">DNA-binding</keyword>
<evidence type="ECO:0000256" key="5">
    <source>
        <dbReference type="ARBA" id="ARBA00022747"/>
    </source>
</evidence>
<evidence type="ECO:0000313" key="10">
    <source>
        <dbReference type="EMBL" id="TGC07014.1"/>
    </source>
</evidence>
<dbReference type="GO" id="GO:0009307">
    <property type="term" value="P:DNA restriction-modification system"/>
    <property type="evidence" value="ECO:0007669"/>
    <property type="project" value="UniProtKB-KW"/>
</dbReference>
<dbReference type="PANTHER" id="PTHR13370:SF3">
    <property type="entry name" value="TRNA (GUANINE(10)-N2)-METHYLTRANSFERASE HOMOLOG"/>
    <property type="match status" value="1"/>
</dbReference>
<name>A0A4E0QX45_9EURY</name>
<evidence type="ECO:0000259" key="9">
    <source>
        <dbReference type="Pfam" id="PF01555"/>
    </source>
</evidence>
<keyword evidence="5 8" id="KW-0680">Restriction system</keyword>
<dbReference type="PROSITE" id="PS00093">
    <property type="entry name" value="N4_MTASE"/>
    <property type="match status" value="1"/>
</dbReference>
<proteinExistence type="inferred from homology"/>
<evidence type="ECO:0000313" key="11">
    <source>
        <dbReference type="Proteomes" id="UP000297295"/>
    </source>
</evidence>
<dbReference type="Gene3D" id="3.40.50.150">
    <property type="entry name" value="Vaccinia Virus protein VP39"/>
    <property type="match status" value="1"/>
</dbReference>
<dbReference type="GO" id="GO:0009007">
    <property type="term" value="F:site-specific DNA-methyltransferase (adenine-specific) activity"/>
    <property type="evidence" value="ECO:0007669"/>
    <property type="project" value="TreeGrafter"/>
</dbReference>
<dbReference type="PANTHER" id="PTHR13370">
    <property type="entry name" value="RNA METHYLASE-RELATED"/>
    <property type="match status" value="1"/>
</dbReference>
<dbReference type="InterPro" id="IPR017985">
    <property type="entry name" value="MeTrfase_CN4_CS"/>
</dbReference>
<accession>A0A4E0QX45</accession>
<dbReference type="InterPro" id="IPR001091">
    <property type="entry name" value="RM_Methyltransferase"/>
</dbReference>
<dbReference type="InterPro" id="IPR029063">
    <property type="entry name" value="SAM-dependent_MTases_sf"/>
</dbReference>
<dbReference type="GO" id="GO:0015667">
    <property type="term" value="F:site-specific DNA-methyltransferase (cytosine-N4-specific) activity"/>
    <property type="evidence" value="ECO:0007669"/>
    <property type="project" value="UniProtKB-EC"/>
</dbReference>
<keyword evidence="2 8" id="KW-0489">Methyltransferase</keyword>
<dbReference type="GO" id="GO:0003677">
    <property type="term" value="F:DNA binding"/>
    <property type="evidence" value="ECO:0007669"/>
    <property type="project" value="UniProtKB-KW"/>
</dbReference>
<evidence type="ECO:0000256" key="8">
    <source>
        <dbReference type="RuleBase" id="RU362026"/>
    </source>
</evidence>
<comment type="caution">
    <text evidence="10">The sequence shown here is derived from an EMBL/GenBank/DDBJ whole genome shotgun (WGS) entry which is preliminary data.</text>
</comment>
<sequence length="272" mass="31767">MVATKTETKLFCTDSRKMSEIEDESIHLIITSPPYYDLKNYNENDNHENQLGNPENYDEYISSLNKVWKECIRTLCPDGKICINIMPIFLSGKETHFNRRVTRTVINDIENYMNSTEEMYLHSLYIWDKRKIARFSSFGSYPYPPNIFSTMPYEWIVVFAKKGKRKFDKDLKKKSKITTEEWQNWAINSIWEMQPEKAKFIGHPAPFPEELPRRLIKLYSFVGDTVLDPFIGSGTTAVAAKKLGRNAVGYEVNPEYIQIAKERLAQTNIESF</sequence>
<reference evidence="10 11" key="1">
    <citation type="submission" date="2017-11" db="EMBL/GenBank/DDBJ databases">
        <title>Isolation and Characterization of Methanogenic Archaea from Saline Meromictic Lake at Siberia.</title>
        <authorList>
            <person name="Shen Y."/>
            <person name="Huang H.-H."/>
            <person name="Lai M.-C."/>
            <person name="Chen S.-C."/>
        </authorList>
    </citation>
    <scope>NUCLEOTIDE SEQUENCE [LARGE SCALE GENOMIC DNA]</scope>
    <source>
        <strain evidence="10 11">SY-01</strain>
    </source>
</reference>
<dbReference type="InterPro" id="IPR002941">
    <property type="entry name" value="DNA_methylase_N4/N6"/>
</dbReference>
<feature type="domain" description="DNA methylase N-4/N-6" evidence="9">
    <location>
        <begin position="26"/>
        <end position="262"/>
    </location>
</feature>
<evidence type="ECO:0000256" key="7">
    <source>
        <dbReference type="ARBA" id="ARBA00049120"/>
    </source>
</evidence>
<dbReference type="GO" id="GO:0008170">
    <property type="term" value="F:N-methyltransferase activity"/>
    <property type="evidence" value="ECO:0007669"/>
    <property type="project" value="InterPro"/>
</dbReference>
<evidence type="ECO:0000256" key="1">
    <source>
        <dbReference type="ARBA" id="ARBA00010203"/>
    </source>
</evidence>
<dbReference type="Proteomes" id="UP000297295">
    <property type="component" value="Unassembled WGS sequence"/>
</dbReference>
<evidence type="ECO:0000256" key="4">
    <source>
        <dbReference type="ARBA" id="ARBA00022691"/>
    </source>
</evidence>
<evidence type="ECO:0000256" key="2">
    <source>
        <dbReference type="ARBA" id="ARBA00022603"/>
    </source>
</evidence>
<dbReference type="GO" id="GO:0005737">
    <property type="term" value="C:cytoplasm"/>
    <property type="evidence" value="ECO:0007669"/>
    <property type="project" value="TreeGrafter"/>
</dbReference>
<dbReference type="EC" id="2.1.1.113" evidence="8"/>
<dbReference type="Pfam" id="PF01555">
    <property type="entry name" value="N6_N4_Mtase"/>
    <property type="match status" value="1"/>
</dbReference>
<dbReference type="EMBL" id="PGGK01000019">
    <property type="protein sequence ID" value="TGC07014.1"/>
    <property type="molecule type" value="Genomic_DNA"/>
</dbReference>
<dbReference type="RefSeq" id="WP_135390543.1">
    <property type="nucleotide sequence ID" value="NZ_PGGK01000019.1"/>
</dbReference>
<keyword evidence="4 8" id="KW-0949">S-adenosyl-L-methionine</keyword>
<evidence type="ECO:0000256" key="3">
    <source>
        <dbReference type="ARBA" id="ARBA00022679"/>
    </source>
</evidence>
<organism evidence="10 11">
    <name type="scientific">Methanolobus halotolerans</name>
    <dbReference type="NCBI Taxonomy" id="2052935"/>
    <lineage>
        <taxon>Archaea</taxon>
        <taxon>Methanobacteriati</taxon>
        <taxon>Methanobacteriota</taxon>
        <taxon>Stenosarchaea group</taxon>
        <taxon>Methanomicrobia</taxon>
        <taxon>Methanosarcinales</taxon>
        <taxon>Methanosarcinaceae</taxon>
        <taxon>Methanolobus</taxon>
    </lineage>
</organism>
<keyword evidence="11" id="KW-1185">Reference proteome</keyword>